<dbReference type="GO" id="GO:0022857">
    <property type="term" value="F:transmembrane transporter activity"/>
    <property type="evidence" value="ECO:0007669"/>
    <property type="project" value="InterPro"/>
</dbReference>
<feature type="transmembrane region" description="Helical" evidence="4">
    <location>
        <begin position="276"/>
        <end position="295"/>
    </location>
</feature>
<dbReference type="InterPro" id="IPR011701">
    <property type="entry name" value="MFS"/>
</dbReference>
<reference evidence="6" key="2">
    <citation type="journal article" date="2020" name="Microorganisms">
        <title>Osmotic Adaptation and Compatible Solute Biosynthesis of Phototrophic Bacteria as Revealed from Genome Analyses.</title>
        <authorList>
            <person name="Imhoff J.F."/>
            <person name="Rahn T."/>
            <person name="Kunzel S."/>
            <person name="Keller A."/>
            <person name="Neulinger S.C."/>
        </authorList>
    </citation>
    <scope>NUCLEOTIDE SEQUENCE</scope>
    <source>
        <strain evidence="6">DSM 9154</strain>
    </source>
</reference>
<feature type="transmembrane region" description="Helical" evidence="4">
    <location>
        <begin position="170"/>
        <end position="190"/>
    </location>
</feature>
<dbReference type="AlphaFoldDB" id="A0A934QIB0"/>
<feature type="transmembrane region" description="Helical" evidence="4">
    <location>
        <begin position="21"/>
        <end position="42"/>
    </location>
</feature>
<dbReference type="PROSITE" id="PS50850">
    <property type="entry name" value="MFS"/>
    <property type="match status" value="1"/>
</dbReference>
<dbReference type="PANTHER" id="PTHR23521:SF3">
    <property type="entry name" value="MFS TRANSPORTER"/>
    <property type="match status" value="1"/>
</dbReference>
<feature type="transmembrane region" description="Helical" evidence="4">
    <location>
        <begin position="301"/>
        <end position="320"/>
    </location>
</feature>
<proteinExistence type="predicted"/>
<accession>A0A934QIB0</accession>
<feature type="transmembrane region" description="Helical" evidence="4">
    <location>
        <begin position="143"/>
        <end position="164"/>
    </location>
</feature>
<keyword evidence="3 4" id="KW-0472">Membrane</keyword>
<feature type="transmembrane region" description="Helical" evidence="4">
    <location>
        <begin position="366"/>
        <end position="385"/>
    </location>
</feature>
<feature type="transmembrane region" description="Helical" evidence="4">
    <location>
        <begin position="85"/>
        <end position="104"/>
    </location>
</feature>
<keyword evidence="2 4" id="KW-1133">Transmembrane helix</keyword>
<evidence type="ECO:0000256" key="4">
    <source>
        <dbReference type="SAM" id="Phobius"/>
    </source>
</evidence>
<keyword evidence="7" id="KW-1185">Reference proteome</keyword>
<name>A0A934QIB0_9PROT</name>
<evidence type="ECO:0000259" key="5">
    <source>
        <dbReference type="PROSITE" id="PS50850"/>
    </source>
</evidence>
<dbReference type="Pfam" id="PF07690">
    <property type="entry name" value="MFS_1"/>
    <property type="match status" value="1"/>
</dbReference>
<comment type="caution">
    <text evidence="6">The sequence shown here is derived from an EMBL/GenBank/DDBJ whole genome shotgun (WGS) entry which is preliminary data.</text>
</comment>
<feature type="transmembrane region" description="Helical" evidence="4">
    <location>
        <begin position="211"/>
        <end position="229"/>
    </location>
</feature>
<feature type="transmembrane region" description="Helical" evidence="4">
    <location>
        <begin position="341"/>
        <end position="360"/>
    </location>
</feature>
<dbReference type="InterPro" id="IPR036259">
    <property type="entry name" value="MFS_trans_sf"/>
</dbReference>
<dbReference type="InterPro" id="IPR047200">
    <property type="entry name" value="MFS_YcaD-like"/>
</dbReference>
<dbReference type="EMBL" id="NRRE01000020">
    <property type="protein sequence ID" value="MBK1697085.1"/>
    <property type="molecule type" value="Genomic_DNA"/>
</dbReference>
<sequence length="460" mass="47629">MPVGSRCWSAPPMFIAIRSSWPLFLGVALMMLGSGLQTSLLGVRAGLEAFDTSATGLIMSMYFVGFLAGSLLVPRMIGQVGHVRVFAALASIASTATLVHVVFVEPVTWAVVRMLTGFAFAGLFIVAESWLNDRATNQTRGSLLAVYMVVMLGGTAAGQLLLNLDDPTRFQLFALVSVLISLSLVPLLLSATPAPAIQVPEKVGVRQLYRASPLGVVGCFGTGIAHGAALGMGAVYAGAAGFTLAEISAFMGAIYLGGMLAQAPIGVLSDRFDRRLVLTVTTLAAAAAAVAAGWGMGVSNAATIGLAAVLGGLTLPLYALCVSHTNDYLTPTQMPAASGRLYLVTGVGATLGPLAVALLMDLQGPVAYFGFLAAVHLAIGVFALWRMTRRAAKPLEEQGHYASLSSTATQVAAVMVAEEAVEHQPEEAETDWVTAGDVLSAETAAMDAANDDETPAVREA</sequence>
<dbReference type="PANTHER" id="PTHR23521">
    <property type="entry name" value="TRANSPORTER MFS SUPERFAMILY"/>
    <property type="match status" value="1"/>
</dbReference>
<gene>
    <name evidence="6" type="ORF">CKO21_07475</name>
</gene>
<evidence type="ECO:0000313" key="7">
    <source>
        <dbReference type="Proteomes" id="UP000778970"/>
    </source>
</evidence>
<dbReference type="Proteomes" id="UP000778970">
    <property type="component" value="Unassembled WGS sequence"/>
</dbReference>
<dbReference type="CDD" id="cd17477">
    <property type="entry name" value="MFS_YcaD_like"/>
    <property type="match status" value="1"/>
</dbReference>
<dbReference type="Gene3D" id="1.20.1250.20">
    <property type="entry name" value="MFS general substrate transporter like domains"/>
    <property type="match status" value="2"/>
</dbReference>
<evidence type="ECO:0000313" key="6">
    <source>
        <dbReference type="EMBL" id="MBK1697085.1"/>
    </source>
</evidence>
<dbReference type="InterPro" id="IPR020846">
    <property type="entry name" value="MFS_dom"/>
</dbReference>
<dbReference type="GO" id="GO:0005886">
    <property type="term" value="C:plasma membrane"/>
    <property type="evidence" value="ECO:0007669"/>
    <property type="project" value="TreeGrafter"/>
</dbReference>
<keyword evidence="1 4" id="KW-0812">Transmembrane</keyword>
<protein>
    <recommendedName>
        <fullName evidence="5">Major facilitator superfamily (MFS) profile domain-containing protein</fullName>
    </recommendedName>
</protein>
<reference evidence="6" key="1">
    <citation type="submission" date="2017-08" db="EMBL/GenBank/DDBJ databases">
        <authorList>
            <person name="Imhoff J.F."/>
            <person name="Rahn T."/>
            <person name="Kuenzel S."/>
            <person name="Neulinger S.C."/>
        </authorList>
    </citation>
    <scope>NUCLEOTIDE SEQUENCE</scope>
    <source>
        <strain evidence="6">DSM 9154</strain>
    </source>
</reference>
<feature type="domain" description="Major facilitator superfamily (MFS) profile" evidence="5">
    <location>
        <begin position="1"/>
        <end position="391"/>
    </location>
</feature>
<evidence type="ECO:0000256" key="2">
    <source>
        <dbReference type="ARBA" id="ARBA00022989"/>
    </source>
</evidence>
<dbReference type="SUPFAM" id="SSF103473">
    <property type="entry name" value="MFS general substrate transporter"/>
    <property type="match status" value="1"/>
</dbReference>
<feature type="transmembrane region" description="Helical" evidence="4">
    <location>
        <begin position="54"/>
        <end position="73"/>
    </location>
</feature>
<feature type="transmembrane region" description="Helical" evidence="4">
    <location>
        <begin position="110"/>
        <end position="131"/>
    </location>
</feature>
<organism evidence="6 7">
    <name type="scientific">Rhodovibrio salinarum</name>
    <dbReference type="NCBI Taxonomy" id="1087"/>
    <lineage>
        <taxon>Bacteria</taxon>
        <taxon>Pseudomonadati</taxon>
        <taxon>Pseudomonadota</taxon>
        <taxon>Alphaproteobacteria</taxon>
        <taxon>Rhodospirillales</taxon>
        <taxon>Rhodovibrionaceae</taxon>
        <taxon>Rhodovibrio</taxon>
    </lineage>
</organism>
<evidence type="ECO:0000256" key="3">
    <source>
        <dbReference type="ARBA" id="ARBA00023136"/>
    </source>
</evidence>
<evidence type="ECO:0000256" key="1">
    <source>
        <dbReference type="ARBA" id="ARBA00022692"/>
    </source>
</evidence>